<feature type="region of interest" description="Disordered" evidence="1">
    <location>
        <begin position="1"/>
        <end position="60"/>
    </location>
</feature>
<dbReference type="OrthoDB" id="9936042at2"/>
<name>A0A0U4WJD8_9BACL</name>
<gene>
    <name evidence="2" type="ORF">CB4_02856</name>
</gene>
<accession>A0A0U4WJD8</accession>
<evidence type="ECO:0000313" key="3">
    <source>
        <dbReference type="Proteomes" id="UP000217696"/>
    </source>
</evidence>
<dbReference type="KEGG" id="asoc:CB4_02856"/>
<organism evidence="2 3">
    <name type="scientific">Aneurinibacillus soli</name>
    <dbReference type="NCBI Taxonomy" id="1500254"/>
    <lineage>
        <taxon>Bacteria</taxon>
        <taxon>Bacillati</taxon>
        <taxon>Bacillota</taxon>
        <taxon>Bacilli</taxon>
        <taxon>Bacillales</taxon>
        <taxon>Paenibacillaceae</taxon>
        <taxon>Aneurinibacillus group</taxon>
        <taxon>Aneurinibacillus</taxon>
    </lineage>
</organism>
<keyword evidence="3" id="KW-1185">Reference proteome</keyword>
<sequence>MSDKNKQKALDKQHPRSHPGDLDQFGRDGQIPLTGQKPNSSMVSMAEAEERAGLRQDECQ</sequence>
<dbReference type="Proteomes" id="UP000217696">
    <property type="component" value="Chromosome"/>
</dbReference>
<dbReference type="EMBL" id="AP017312">
    <property type="protein sequence ID" value="BAU28681.1"/>
    <property type="molecule type" value="Genomic_DNA"/>
</dbReference>
<evidence type="ECO:0000256" key="1">
    <source>
        <dbReference type="SAM" id="MobiDB-lite"/>
    </source>
</evidence>
<feature type="compositionally biased region" description="Basic and acidic residues" evidence="1">
    <location>
        <begin position="1"/>
        <end position="26"/>
    </location>
</feature>
<dbReference type="AlphaFoldDB" id="A0A0U4WJD8"/>
<reference evidence="2 3" key="1">
    <citation type="submission" date="2015-12" db="EMBL/GenBank/DDBJ databases">
        <title>Genome sequence of Aneurinibacillus soli.</title>
        <authorList>
            <person name="Lee J.S."/>
            <person name="Lee K.C."/>
            <person name="Kim K.K."/>
            <person name="Lee B.W."/>
        </authorList>
    </citation>
    <scope>NUCLEOTIDE SEQUENCE [LARGE SCALE GENOMIC DNA]</scope>
    <source>
        <strain evidence="2 3">CB4</strain>
    </source>
</reference>
<evidence type="ECO:0000313" key="2">
    <source>
        <dbReference type="EMBL" id="BAU28681.1"/>
    </source>
</evidence>
<protein>
    <submittedName>
        <fullName evidence="2">Uncharacterized protein</fullName>
    </submittedName>
</protein>
<dbReference type="RefSeq" id="WP_096466415.1">
    <property type="nucleotide sequence ID" value="NZ_AP017312.1"/>
</dbReference>
<feature type="compositionally biased region" description="Basic and acidic residues" evidence="1">
    <location>
        <begin position="48"/>
        <end position="60"/>
    </location>
</feature>
<proteinExistence type="predicted"/>